<evidence type="ECO:0000313" key="3">
    <source>
        <dbReference type="Proteomes" id="UP000598146"/>
    </source>
</evidence>
<dbReference type="Proteomes" id="UP000598146">
    <property type="component" value="Unassembled WGS sequence"/>
</dbReference>
<name>A0A931CHA1_9ACTN</name>
<sequence>MLALDGRVTPPRPLAADGGWNSEGATGSNWAGAYEALAQHYDWLEGVAETNYTDVNGRTNLPTAAVDAPATEAGTMTAWFRQWGDGPIPFADAEREIVVALIYVDNSGEVRWARRIFG</sequence>
<evidence type="ECO:0000256" key="1">
    <source>
        <dbReference type="SAM" id="MobiDB-lite"/>
    </source>
</evidence>
<gene>
    <name evidence="2" type="ORF">I4J89_26015</name>
</gene>
<proteinExistence type="predicted"/>
<protein>
    <submittedName>
        <fullName evidence="2">Uncharacterized protein</fullName>
    </submittedName>
</protein>
<dbReference type="AlphaFoldDB" id="A0A931CHA1"/>
<evidence type="ECO:0000313" key="2">
    <source>
        <dbReference type="EMBL" id="MBG0564910.1"/>
    </source>
</evidence>
<keyword evidence="3" id="KW-1185">Reference proteome</keyword>
<reference evidence="2" key="1">
    <citation type="submission" date="2020-11" db="EMBL/GenBank/DDBJ databases">
        <title>Isolation and identification of active actinomycetes.</title>
        <authorList>
            <person name="Sun X."/>
        </authorList>
    </citation>
    <scope>NUCLEOTIDE SEQUENCE</scope>
    <source>
        <strain evidence="2">NEAU-A11</strain>
    </source>
</reference>
<feature type="region of interest" description="Disordered" evidence="1">
    <location>
        <begin position="1"/>
        <end position="22"/>
    </location>
</feature>
<dbReference type="EMBL" id="JADQTO010000013">
    <property type="protein sequence ID" value="MBG0564910.1"/>
    <property type="molecule type" value="Genomic_DNA"/>
</dbReference>
<dbReference type="RefSeq" id="WP_196416700.1">
    <property type="nucleotide sequence ID" value="NZ_JADQTO010000013.1"/>
</dbReference>
<comment type="caution">
    <text evidence="2">The sequence shown here is derived from an EMBL/GenBank/DDBJ whole genome shotgun (WGS) entry which is preliminary data.</text>
</comment>
<organism evidence="2 3">
    <name type="scientific">Actinoplanes aureus</name>
    <dbReference type="NCBI Taxonomy" id="2792083"/>
    <lineage>
        <taxon>Bacteria</taxon>
        <taxon>Bacillati</taxon>
        <taxon>Actinomycetota</taxon>
        <taxon>Actinomycetes</taxon>
        <taxon>Micromonosporales</taxon>
        <taxon>Micromonosporaceae</taxon>
        <taxon>Actinoplanes</taxon>
    </lineage>
</organism>
<accession>A0A931CHA1</accession>